<accession>A0AAX6FY32</accession>
<proteinExistence type="predicted"/>
<reference evidence="1" key="2">
    <citation type="submission" date="2023-04" db="EMBL/GenBank/DDBJ databases">
        <authorList>
            <person name="Bruccoleri R.E."/>
            <person name="Oakeley E.J."/>
            <person name="Faust A.-M."/>
            <person name="Dessus-Babus S."/>
            <person name="Altorfer M."/>
            <person name="Burckhardt D."/>
            <person name="Oertli M."/>
            <person name="Naumann U."/>
            <person name="Petersen F."/>
            <person name="Wong J."/>
        </authorList>
    </citation>
    <scope>NUCLEOTIDE SEQUENCE</scope>
    <source>
        <strain evidence="1">GSM-AAB239-AS_SAM_17_03QT</strain>
        <tissue evidence="1">Leaf</tissue>
    </source>
</reference>
<gene>
    <name evidence="2" type="ORF">M6B38_128680</name>
    <name evidence="1" type="ORF">M6B38_393580</name>
</gene>
<comment type="caution">
    <text evidence="1">The sequence shown here is derived from an EMBL/GenBank/DDBJ whole genome shotgun (WGS) entry which is preliminary data.</text>
</comment>
<evidence type="ECO:0000313" key="1">
    <source>
        <dbReference type="EMBL" id="KAJ6821260.1"/>
    </source>
</evidence>
<reference evidence="1" key="1">
    <citation type="journal article" date="2023" name="GigaByte">
        <title>Genome assembly of the bearded iris, Iris pallida Lam.</title>
        <authorList>
            <person name="Bruccoleri R.E."/>
            <person name="Oakeley E.J."/>
            <person name="Faust A.M.E."/>
            <person name="Altorfer M."/>
            <person name="Dessus-Babus S."/>
            <person name="Burckhardt D."/>
            <person name="Oertli M."/>
            <person name="Naumann U."/>
            <person name="Petersen F."/>
            <person name="Wong J."/>
        </authorList>
    </citation>
    <scope>NUCLEOTIDE SEQUENCE</scope>
    <source>
        <strain evidence="1">GSM-AAB239-AS_SAM_17_03QT</strain>
    </source>
</reference>
<evidence type="ECO:0000313" key="3">
    <source>
        <dbReference type="Proteomes" id="UP001140949"/>
    </source>
</evidence>
<dbReference type="EMBL" id="JANAVB010025000">
    <property type="protein sequence ID" value="KAJ6821260.1"/>
    <property type="molecule type" value="Genomic_DNA"/>
</dbReference>
<protein>
    <submittedName>
        <fullName evidence="1">Uncharacterized protein</fullName>
    </submittedName>
</protein>
<name>A0AAX6FY32_IRIPA</name>
<evidence type="ECO:0000313" key="2">
    <source>
        <dbReference type="EMBL" id="KAJ6823635.1"/>
    </source>
</evidence>
<sequence length="39" mass="4485">MFHLHGLNRPFSVVRSTDLLPANPRRRWLTANGPPPAYE</sequence>
<dbReference type="AlphaFoldDB" id="A0AAX6FY32"/>
<dbReference type="Proteomes" id="UP001140949">
    <property type="component" value="Unassembled WGS sequence"/>
</dbReference>
<dbReference type="EMBL" id="JANAVB010022600">
    <property type="protein sequence ID" value="KAJ6823635.1"/>
    <property type="molecule type" value="Genomic_DNA"/>
</dbReference>
<keyword evidence="3" id="KW-1185">Reference proteome</keyword>
<organism evidence="1 3">
    <name type="scientific">Iris pallida</name>
    <name type="common">Sweet iris</name>
    <dbReference type="NCBI Taxonomy" id="29817"/>
    <lineage>
        <taxon>Eukaryota</taxon>
        <taxon>Viridiplantae</taxon>
        <taxon>Streptophyta</taxon>
        <taxon>Embryophyta</taxon>
        <taxon>Tracheophyta</taxon>
        <taxon>Spermatophyta</taxon>
        <taxon>Magnoliopsida</taxon>
        <taxon>Liliopsida</taxon>
        <taxon>Asparagales</taxon>
        <taxon>Iridaceae</taxon>
        <taxon>Iridoideae</taxon>
        <taxon>Irideae</taxon>
        <taxon>Iris</taxon>
    </lineage>
</organism>